<reference evidence="2 3" key="1">
    <citation type="submission" date="2019-05" db="EMBL/GenBank/DDBJ databases">
        <title>The Complete Genome Sequence of the n-alkane-degrading Desulfoglaeba alkanexedens ALDC reveals multiple alkylsuccinate synthase gene clusters.</title>
        <authorList>
            <person name="Callaghan A.V."/>
            <person name="Davidova I.A."/>
            <person name="Duncan K.E."/>
            <person name="Morris B."/>
            <person name="McInerney M.J."/>
        </authorList>
    </citation>
    <scope>NUCLEOTIDE SEQUENCE [LARGE SCALE GENOMIC DNA]</scope>
    <source>
        <strain evidence="2 3">ALDC</strain>
    </source>
</reference>
<dbReference type="Proteomes" id="UP000298602">
    <property type="component" value="Chromosome"/>
</dbReference>
<proteinExistence type="predicted"/>
<gene>
    <name evidence="2" type="ORF">FDQ92_01660</name>
</gene>
<dbReference type="Pfam" id="PF00899">
    <property type="entry name" value="ThiF"/>
    <property type="match status" value="1"/>
</dbReference>
<dbReference type="InterPro" id="IPR045886">
    <property type="entry name" value="ThiF/MoeB/HesA"/>
</dbReference>
<dbReference type="GO" id="GO:0061503">
    <property type="term" value="F:tRNA threonylcarbamoyladenosine dehydratase"/>
    <property type="evidence" value="ECO:0007669"/>
    <property type="project" value="TreeGrafter"/>
</dbReference>
<evidence type="ECO:0000313" key="2">
    <source>
        <dbReference type="EMBL" id="QCQ21018.1"/>
    </source>
</evidence>
<dbReference type="SUPFAM" id="SSF69572">
    <property type="entry name" value="Activating enzymes of the ubiquitin-like proteins"/>
    <property type="match status" value="1"/>
</dbReference>
<dbReference type="CDD" id="cd00757">
    <property type="entry name" value="ThiF_MoeB_HesA_family"/>
    <property type="match status" value="1"/>
</dbReference>
<dbReference type="InterPro" id="IPR000594">
    <property type="entry name" value="ThiF_NAD_FAD-bd"/>
</dbReference>
<protein>
    <submittedName>
        <fullName evidence="2">HesA/MoeB/ThiF family protein</fullName>
    </submittedName>
</protein>
<dbReference type="AlphaFoldDB" id="A0A4P8KZV4"/>
<dbReference type="KEGG" id="dax:FDQ92_01660"/>
<dbReference type="PANTHER" id="PTHR43267">
    <property type="entry name" value="TRNA THREONYLCARBAMOYLADENOSINE DEHYDRATASE"/>
    <property type="match status" value="1"/>
</dbReference>
<accession>A0A4P8KZV4</accession>
<dbReference type="GO" id="GO:0008641">
    <property type="term" value="F:ubiquitin-like modifier activating enzyme activity"/>
    <property type="evidence" value="ECO:0007669"/>
    <property type="project" value="InterPro"/>
</dbReference>
<evidence type="ECO:0000259" key="1">
    <source>
        <dbReference type="Pfam" id="PF00899"/>
    </source>
</evidence>
<dbReference type="Gene3D" id="3.40.50.720">
    <property type="entry name" value="NAD(P)-binding Rossmann-like Domain"/>
    <property type="match status" value="1"/>
</dbReference>
<dbReference type="EMBL" id="CP040098">
    <property type="protein sequence ID" value="QCQ21018.1"/>
    <property type="molecule type" value="Genomic_DNA"/>
</dbReference>
<feature type="domain" description="THIF-type NAD/FAD binding fold" evidence="1">
    <location>
        <begin position="56"/>
        <end position="274"/>
    </location>
</feature>
<dbReference type="InterPro" id="IPR035985">
    <property type="entry name" value="Ubiquitin-activating_enz"/>
</dbReference>
<sequence length="278" mass="30311">MKLRELAHTVSYGGEDRLVVEDGTVLAWAEREKIPPWEAQNSFLEEGVLPLRYLKNLQGIDLSDQQRLGRSSVFICGCGGLGGVIAHLLARCGVGHLRIADGDRFELTNCNRQWFCHSGSLGRSKARAGAEQLAAMNPLIRIEAMEDTFRSETAAVMLDGADAAMDALDNLETRFFLEEACRARGIPLVHGAVAGWWGQLVTLLPDSRCSLSDLYGGRKRRDPAEEAMGVLGVTASLVGSLQAMEALRLLLHRAPAYADRFVYFDGDSGLIHAMALSP</sequence>
<keyword evidence="3" id="KW-1185">Reference proteome</keyword>
<dbReference type="OrthoDB" id="9804286at2"/>
<dbReference type="GO" id="GO:0061504">
    <property type="term" value="P:cyclic threonylcarbamoyladenosine biosynthetic process"/>
    <property type="evidence" value="ECO:0007669"/>
    <property type="project" value="TreeGrafter"/>
</dbReference>
<dbReference type="PANTHER" id="PTHR43267:SF1">
    <property type="entry name" value="TRNA THREONYLCARBAMOYLADENOSINE DEHYDRATASE"/>
    <property type="match status" value="1"/>
</dbReference>
<organism evidence="2 3">
    <name type="scientific">Desulfoglaeba alkanexedens ALDC</name>
    <dbReference type="NCBI Taxonomy" id="980445"/>
    <lineage>
        <taxon>Bacteria</taxon>
        <taxon>Pseudomonadati</taxon>
        <taxon>Thermodesulfobacteriota</taxon>
        <taxon>Syntrophobacteria</taxon>
        <taxon>Syntrophobacterales</taxon>
        <taxon>Syntrophobacteraceae</taxon>
        <taxon>Desulfoglaeba</taxon>
    </lineage>
</organism>
<name>A0A4P8KZV4_9BACT</name>
<evidence type="ECO:0000313" key="3">
    <source>
        <dbReference type="Proteomes" id="UP000298602"/>
    </source>
</evidence>
<dbReference type="RefSeq" id="WP_137422988.1">
    <property type="nucleotide sequence ID" value="NZ_CP040098.1"/>
</dbReference>
<reference evidence="2 3" key="2">
    <citation type="submission" date="2019-05" db="EMBL/GenBank/DDBJ databases">
        <authorList>
            <person name="Suflita J.M."/>
            <person name="Marks C.R."/>
        </authorList>
    </citation>
    <scope>NUCLEOTIDE SEQUENCE [LARGE SCALE GENOMIC DNA]</scope>
    <source>
        <strain evidence="2 3">ALDC</strain>
    </source>
</reference>